<dbReference type="AlphaFoldDB" id="A0A0U3ECQ0"/>
<reference evidence="1 2" key="1">
    <citation type="submission" date="2013-11" db="EMBL/GenBank/DDBJ databases">
        <title>Comparative genomics of Ignicoccus.</title>
        <authorList>
            <person name="Podar M."/>
        </authorList>
    </citation>
    <scope>NUCLEOTIDE SEQUENCE [LARGE SCALE GENOMIC DNA]</scope>
    <source>
        <strain evidence="1 2">DSM 13165</strain>
    </source>
</reference>
<dbReference type="EMBL" id="CP006867">
    <property type="protein sequence ID" value="ALU12227.1"/>
    <property type="molecule type" value="Genomic_DNA"/>
</dbReference>
<name>A0A0U3ECQ0_9CREN</name>
<evidence type="ECO:0000313" key="1">
    <source>
        <dbReference type="EMBL" id="ALU12227.1"/>
    </source>
</evidence>
<dbReference type="GeneID" id="30679732"/>
<dbReference type="STRING" id="940295.EYM_01625"/>
<organism evidence="1 2">
    <name type="scientific">Ignicoccus islandicus DSM 13165</name>
    <dbReference type="NCBI Taxonomy" id="940295"/>
    <lineage>
        <taxon>Archaea</taxon>
        <taxon>Thermoproteota</taxon>
        <taxon>Thermoprotei</taxon>
        <taxon>Desulfurococcales</taxon>
        <taxon>Desulfurococcaceae</taxon>
        <taxon>Ignicoccus</taxon>
    </lineage>
</organism>
<keyword evidence="2" id="KW-1185">Reference proteome</keyword>
<gene>
    <name evidence="1" type="ORF">EYM_01625</name>
</gene>
<protein>
    <submittedName>
        <fullName evidence="1">Uncharacterized protein</fullName>
    </submittedName>
</protein>
<sequence>MNVLGALLGLVLMIFLAETGELPILILALLLFLNVADEDTVVALARKLGKLYYKLNKGIWNLLGIREEDLKLNEVLNELLKKEANWRARRVSEIAKRQSQRDEVLKLIYKRIMEETGIEGVNVRSTTKEGS</sequence>
<dbReference type="Proteomes" id="UP000060778">
    <property type="component" value="Chromosome"/>
</dbReference>
<accession>A0A0U3ECQ0</accession>
<proteinExistence type="predicted"/>
<evidence type="ECO:0000313" key="2">
    <source>
        <dbReference type="Proteomes" id="UP000060778"/>
    </source>
</evidence>
<dbReference type="KEGG" id="iis:EYM_01625"/>
<dbReference type="RefSeq" id="WP_075049363.1">
    <property type="nucleotide sequence ID" value="NZ_CP006867.1"/>
</dbReference>